<dbReference type="Pfam" id="PF24283">
    <property type="entry name" value="DUF7471"/>
    <property type="match status" value="1"/>
</dbReference>
<proteinExistence type="predicted"/>
<feature type="transmembrane region" description="Helical" evidence="1">
    <location>
        <begin position="50"/>
        <end position="71"/>
    </location>
</feature>
<organism evidence="2 3">
    <name type="scientific">Halorubellus litoreus</name>
    <dbReference type="NCBI Taxonomy" id="755308"/>
    <lineage>
        <taxon>Archaea</taxon>
        <taxon>Methanobacteriati</taxon>
        <taxon>Methanobacteriota</taxon>
        <taxon>Stenosarchaea group</taxon>
        <taxon>Halobacteria</taxon>
        <taxon>Halobacteriales</taxon>
        <taxon>Halorubellaceae</taxon>
        <taxon>Halorubellus</taxon>
    </lineage>
</organism>
<keyword evidence="1" id="KW-0812">Transmembrane</keyword>
<sequence>MASVVADVALHATPTVGPAYAAVLVLASLGSAALGGLALAAFARRRTSPYLFVALAVVALAARSALGWLGMVGGLSATTHHTAEHGLDVVMVALVVAAVWYARSIRPTTS</sequence>
<protein>
    <submittedName>
        <fullName evidence="2">Uncharacterized protein</fullName>
    </submittedName>
</protein>
<keyword evidence="3" id="KW-1185">Reference proteome</keyword>
<feature type="transmembrane region" description="Helical" evidence="1">
    <location>
        <begin position="20"/>
        <end position="43"/>
    </location>
</feature>
<dbReference type="Proteomes" id="UP001596395">
    <property type="component" value="Unassembled WGS sequence"/>
</dbReference>
<gene>
    <name evidence="2" type="ORF">ACFQGB_06040</name>
</gene>
<keyword evidence="1" id="KW-1133">Transmembrane helix</keyword>
<accession>A0ABD5VAI6</accession>
<evidence type="ECO:0000313" key="3">
    <source>
        <dbReference type="Proteomes" id="UP001596395"/>
    </source>
</evidence>
<evidence type="ECO:0000313" key="2">
    <source>
        <dbReference type="EMBL" id="MFC6952417.1"/>
    </source>
</evidence>
<dbReference type="AlphaFoldDB" id="A0ABD5VAI6"/>
<keyword evidence="1" id="KW-0472">Membrane</keyword>
<comment type="caution">
    <text evidence="2">The sequence shown here is derived from an EMBL/GenBank/DDBJ whole genome shotgun (WGS) entry which is preliminary data.</text>
</comment>
<dbReference type="EMBL" id="JBHSXN010000001">
    <property type="protein sequence ID" value="MFC6952417.1"/>
    <property type="molecule type" value="Genomic_DNA"/>
</dbReference>
<evidence type="ECO:0000256" key="1">
    <source>
        <dbReference type="SAM" id="Phobius"/>
    </source>
</evidence>
<name>A0ABD5VAI6_9EURY</name>
<dbReference type="RefSeq" id="WP_336349395.1">
    <property type="nucleotide sequence ID" value="NZ_JAZAQL010000001.1"/>
</dbReference>
<dbReference type="InterPro" id="IPR055894">
    <property type="entry name" value="DUF7471"/>
</dbReference>
<reference evidence="2 3" key="1">
    <citation type="journal article" date="2019" name="Int. J. Syst. Evol. Microbiol.">
        <title>The Global Catalogue of Microorganisms (GCM) 10K type strain sequencing project: providing services to taxonomists for standard genome sequencing and annotation.</title>
        <authorList>
            <consortium name="The Broad Institute Genomics Platform"/>
            <consortium name="The Broad Institute Genome Sequencing Center for Infectious Disease"/>
            <person name="Wu L."/>
            <person name="Ma J."/>
        </authorList>
    </citation>
    <scope>NUCLEOTIDE SEQUENCE [LARGE SCALE GENOMIC DNA]</scope>
    <source>
        <strain evidence="2 3">GX26</strain>
    </source>
</reference>
<feature type="transmembrane region" description="Helical" evidence="1">
    <location>
        <begin position="83"/>
        <end position="102"/>
    </location>
</feature>